<proteinExistence type="predicted"/>
<keyword evidence="2" id="KW-1185">Reference proteome</keyword>
<dbReference type="EMBL" id="CM017322">
    <property type="protein sequence ID" value="KAE8009925.1"/>
    <property type="molecule type" value="Genomic_DNA"/>
</dbReference>
<sequence length="100" mass="11224">MTHFATISEHHIFFCESQYKVPRSHIGQKRQISTVYKAIERRERSPGLVTQAFNLSGSTKLMGLWPNPIGWILVASCWPARSKPRAEPYDLCEGSGSCGS</sequence>
<evidence type="ECO:0000313" key="1">
    <source>
        <dbReference type="EMBL" id="KAE8009925.1"/>
    </source>
</evidence>
<organism evidence="1 2">
    <name type="scientific">Carpinus fangiana</name>
    <dbReference type="NCBI Taxonomy" id="176857"/>
    <lineage>
        <taxon>Eukaryota</taxon>
        <taxon>Viridiplantae</taxon>
        <taxon>Streptophyta</taxon>
        <taxon>Embryophyta</taxon>
        <taxon>Tracheophyta</taxon>
        <taxon>Spermatophyta</taxon>
        <taxon>Magnoliopsida</taxon>
        <taxon>eudicotyledons</taxon>
        <taxon>Gunneridae</taxon>
        <taxon>Pentapetalae</taxon>
        <taxon>rosids</taxon>
        <taxon>fabids</taxon>
        <taxon>Fagales</taxon>
        <taxon>Betulaceae</taxon>
        <taxon>Carpinus</taxon>
    </lineage>
</organism>
<reference evidence="1 2" key="1">
    <citation type="submission" date="2019-06" db="EMBL/GenBank/DDBJ databases">
        <title>A chromosomal-level reference genome of Carpinus fangiana (Coryloideae, Betulaceae).</title>
        <authorList>
            <person name="Yang X."/>
            <person name="Wang Z."/>
            <person name="Zhang L."/>
            <person name="Hao G."/>
            <person name="Liu J."/>
            <person name="Yang Y."/>
        </authorList>
    </citation>
    <scope>NUCLEOTIDE SEQUENCE [LARGE SCALE GENOMIC DNA]</scope>
    <source>
        <strain evidence="1">Cfa_2016G</strain>
        <tissue evidence="1">Leaf</tissue>
    </source>
</reference>
<accession>A0A5N6QRY9</accession>
<name>A0A5N6QRY9_9ROSI</name>
<evidence type="ECO:0000313" key="2">
    <source>
        <dbReference type="Proteomes" id="UP000327013"/>
    </source>
</evidence>
<dbReference type="Proteomes" id="UP000327013">
    <property type="component" value="Chromosome 2"/>
</dbReference>
<protein>
    <submittedName>
        <fullName evidence="1">Uncharacterized protein</fullName>
    </submittedName>
</protein>
<dbReference type="AlphaFoldDB" id="A0A5N6QRY9"/>
<gene>
    <name evidence="1" type="ORF">FH972_006330</name>
</gene>